<feature type="transmembrane region" description="Helical" evidence="9">
    <location>
        <begin position="368"/>
        <end position="390"/>
    </location>
</feature>
<evidence type="ECO:0008006" key="12">
    <source>
        <dbReference type="Google" id="ProtNLM"/>
    </source>
</evidence>
<keyword evidence="8" id="KW-1015">Disulfide bond</keyword>
<keyword evidence="3" id="KW-0813">Transport</keyword>
<dbReference type="EMBL" id="EAAA01000635">
    <property type="status" value="NOT_ANNOTATED_CDS"/>
    <property type="molecule type" value="Genomic_DNA"/>
</dbReference>
<feature type="transmembrane region" description="Helical" evidence="9">
    <location>
        <begin position="424"/>
        <end position="443"/>
    </location>
</feature>
<feature type="transmembrane region" description="Helical" evidence="9">
    <location>
        <begin position="155"/>
        <end position="174"/>
    </location>
</feature>
<dbReference type="InParanoid" id="F6WSG2"/>
<evidence type="ECO:0000256" key="1">
    <source>
        <dbReference type="ARBA" id="ARBA00004424"/>
    </source>
</evidence>
<protein>
    <recommendedName>
        <fullName evidence="12">Amino acid permease/ SLC12A domain-containing protein</fullName>
    </recommendedName>
</protein>
<keyword evidence="7 9" id="KW-0472">Membrane</keyword>
<dbReference type="GO" id="GO:0015179">
    <property type="term" value="F:L-amino acid transmembrane transporter activity"/>
    <property type="evidence" value="ECO:0000318"/>
    <property type="project" value="GO_Central"/>
</dbReference>
<keyword evidence="5 9" id="KW-0812">Transmembrane</keyword>
<evidence type="ECO:0000256" key="6">
    <source>
        <dbReference type="ARBA" id="ARBA00022989"/>
    </source>
</evidence>
<reference evidence="10" key="4">
    <citation type="submission" date="2025-09" db="UniProtKB">
        <authorList>
            <consortium name="Ensembl"/>
        </authorList>
    </citation>
    <scope>IDENTIFICATION</scope>
</reference>
<reference evidence="10" key="3">
    <citation type="submission" date="2025-08" db="UniProtKB">
        <authorList>
            <consortium name="Ensembl"/>
        </authorList>
    </citation>
    <scope>IDENTIFICATION</scope>
</reference>
<evidence type="ECO:0000256" key="2">
    <source>
        <dbReference type="ARBA" id="ARBA00009523"/>
    </source>
</evidence>
<evidence type="ECO:0000256" key="9">
    <source>
        <dbReference type="SAM" id="Phobius"/>
    </source>
</evidence>
<evidence type="ECO:0000313" key="11">
    <source>
        <dbReference type="Proteomes" id="UP000008144"/>
    </source>
</evidence>
<evidence type="ECO:0000256" key="5">
    <source>
        <dbReference type="ARBA" id="ARBA00022692"/>
    </source>
</evidence>
<feature type="transmembrane region" description="Helical" evidence="9">
    <location>
        <begin position="234"/>
        <end position="255"/>
    </location>
</feature>
<feature type="transmembrane region" description="Helical" evidence="9">
    <location>
        <begin position="186"/>
        <end position="207"/>
    </location>
</feature>
<dbReference type="AlphaFoldDB" id="F6WSG2"/>
<dbReference type="Pfam" id="PF13520">
    <property type="entry name" value="AA_permease_2"/>
    <property type="match status" value="1"/>
</dbReference>
<comment type="similarity">
    <text evidence="2">Belongs to the amino acid-polyamine-organocation (APC) superfamily.</text>
</comment>
<dbReference type="GO" id="GO:0016324">
    <property type="term" value="C:apical plasma membrane"/>
    <property type="evidence" value="ECO:0007669"/>
    <property type="project" value="UniProtKB-SubCell"/>
</dbReference>
<evidence type="ECO:0000256" key="7">
    <source>
        <dbReference type="ARBA" id="ARBA00023136"/>
    </source>
</evidence>
<evidence type="ECO:0000256" key="8">
    <source>
        <dbReference type="ARBA" id="ARBA00023157"/>
    </source>
</evidence>
<keyword evidence="11" id="KW-1185">Reference proteome</keyword>
<accession>F6WSG2</accession>
<evidence type="ECO:0000313" key="10">
    <source>
        <dbReference type="Ensembl" id="ENSCINP00000016047.3"/>
    </source>
</evidence>
<reference evidence="10" key="2">
    <citation type="journal article" date="2008" name="Genome Biol.">
        <title>Improved genome assembly and evidence-based global gene model set for the chordate Ciona intestinalis: new insight into intron and operon populations.</title>
        <authorList>
            <person name="Satou Y."/>
            <person name="Mineta K."/>
            <person name="Ogasawara M."/>
            <person name="Sasakura Y."/>
            <person name="Shoguchi E."/>
            <person name="Ueno K."/>
            <person name="Yamada L."/>
            <person name="Matsumoto J."/>
            <person name="Wasserscheid J."/>
            <person name="Dewar K."/>
            <person name="Wiley G.B."/>
            <person name="Macmil S.L."/>
            <person name="Roe B.A."/>
            <person name="Zeller R.W."/>
            <person name="Hastings K.E."/>
            <person name="Lemaire P."/>
            <person name="Lindquist E."/>
            <person name="Endo T."/>
            <person name="Hotta K."/>
            <person name="Inaba K."/>
        </authorList>
    </citation>
    <scope>NUCLEOTIDE SEQUENCE [LARGE SCALE GENOMIC DNA]</scope>
    <source>
        <strain evidence="10">wild type</strain>
    </source>
</reference>
<sequence length="466" mass="50579">GVYCNKRFVCFAIIRLKINFEMEQEKSGEKLKLKEKIGLWAGIAVLTSSIVGSGIFVSPGGVLNAVHGSVGISLLVWILCGVVAALSSLCYCELGASLNTSGCDYGNFQLVYGNVVAYVYLITKAFINASAGISIQVFVKYFISAFVGTDCPLPSILIKISSIFVTLSLAFINYRSVRSVLKAEIIFTVGKFLSMGIISVVGIYNLAQGNMVGQKNFKGAFATDVLQDLTAKDIAVGFYQGIFPYAGWMSLNVVAEEMIDAPKNLPRATLLSLGIVTFMYLAVNVGYFSVLTVQELGTSSAVALTFANKALGPMAWLMPVTVCVSTLGNLCAGVLLKSRRAFVAARSGYMPKIFSMIHVKYHTPGPSLFVGASTSIVFVLIGDVNTLIYAKGFMDWIFIGASAASVLILRYTRPDMHRPYKAPIIAPILACLFPIFFLVLPLLVKPPIFILYLVAFWLMILPIYYL</sequence>
<feature type="transmembrane region" description="Helical" evidence="9">
    <location>
        <begin position="396"/>
        <end position="412"/>
    </location>
</feature>
<dbReference type="Ensembl" id="ENSCINT00000016047.3">
    <property type="protein sequence ID" value="ENSCINP00000016047.3"/>
    <property type="gene ID" value="ENSCING00000007843.3"/>
</dbReference>
<feature type="transmembrane region" description="Helical" evidence="9">
    <location>
        <begin position="115"/>
        <end position="143"/>
    </location>
</feature>
<dbReference type="PIRSF" id="PIRSF006060">
    <property type="entry name" value="AA_transporter"/>
    <property type="match status" value="1"/>
</dbReference>
<keyword evidence="6 9" id="KW-1133">Transmembrane helix</keyword>
<dbReference type="OMA" id="INFEMEQ"/>
<dbReference type="FunFam" id="1.20.1740.10:FF:000036">
    <property type="entry name" value="Solute carrier family 7 member 13"/>
    <property type="match status" value="1"/>
</dbReference>
<dbReference type="HOGENOM" id="CLU_007946_3_0_1"/>
<dbReference type="GeneTree" id="ENSGT00940000164525"/>
<dbReference type="Gene3D" id="1.20.1740.10">
    <property type="entry name" value="Amino acid/polyamine transporter I"/>
    <property type="match status" value="1"/>
</dbReference>
<dbReference type="Proteomes" id="UP000008144">
    <property type="component" value="Chromosome 10"/>
</dbReference>
<keyword evidence="4" id="KW-1003">Cell membrane</keyword>
<dbReference type="InterPro" id="IPR050598">
    <property type="entry name" value="AminoAcid_Transporter"/>
</dbReference>
<proteinExistence type="inferred from homology"/>
<name>F6WSG2_CIOIN</name>
<evidence type="ECO:0000256" key="3">
    <source>
        <dbReference type="ARBA" id="ARBA00022448"/>
    </source>
</evidence>
<reference evidence="11" key="1">
    <citation type="journal article" date="2002" name="Science">
        <title>The draft genome of Ciona intestinalis: insights into chordate and vertebrate origins.</title>
        <authorList>
            <person name="Dehal P."/>
            <person name="Satou Y."/>
            <person name="Campbell R.K."/>
            <person name="Chapman J."/>
            <person name="Degnan B."/>
            <person name="De Tomaso A."/>
            <person name="Davidson B."/>
            <person name="Di Gregorio A."/>
            <person name="Gelpke M."/>
            <person name="Goodstein D.M."/>
            <person name="Harafuji N."/>
            <person name="Hastings K.E."/>
            <person name="Ho I."/>
            <person name="Hotta K."/>
            <person name="Huang W."/>
            <person name="Kawashima T."/>
            <person name="Lemaire P."/>
            <person name="Martinez D."/>
            <person name="Meinertzhagen I.A."/>
            <person name="Necula S."/>
            <person name="Nonaka M."/>
            <person name="Putnam N."/>
            <person name="Rash S."/>
            <person name="Saiga H."/>
            <person name="Satake M."/>
            <person name="Terry A."/>
            <person name="Yamada L."/>
            <person name="Wang H.G."/>
            <person name="Awazu S."/>
            <person name="Azumi K."/>
            <person name="Boore J."/>
            <person name="Branno M."/>
            <person name="Chin-Bow S."/>
            <person name="DeSantis R."/>
            <person name="Doyle S."/>
            <person name="Francino P."/>
            <person name="Keys D.N."/>
            <person name="Haga S."/>
            <person name="Hayashi H."/>
            <person name="Hino K."/>
            <person name="Imai K.S."/>
            <person name="Inaba K."/>
            <person name="Kano S."/>
            <person name="Kobayashi K."/>
            <person name="Kobayashi M."/>
            <person name="Lee B.I."/>
            <person name="Makabe K.W."/>
            <person name="Manohar C."/>
            <person name="Matassi G."/>
            <person name="Medina M."/>
            <person name="Mochizuki Y."/>
            <person name="Mount S."/>
            <person name="Morishita T."/>
            <person name="Miura S."/>
            <person name="Nakayama A."/>
            <person name="Nishizaka S."/>
            <person name="Nomoto H."/>
            <person name="Ohta F."/>
            <person name="Oishi K."/>
            <person name="Rigoutsos I."/>
            <person name="Sano M."/>
            <person name="Sasaki A."/>
            <person name="Sasakura Y."/>
            <person name="Shoguchi E."/>
            <person name="Shin-i T."/>
            <person name="Spagnuolo A."/>
            <person name="Stainier D."/>
            <person name="Suzuki M.M."/>
            <person name="Tassy O."/>
            <person name="Takatori N."/>
            <person name="Tokuoka M."/>
            <person name="Yagi K."/>
            <person name="Yoshizaki F."/>
            <person name="Wada S."/>
            <person name="Zhang C."/>
            <person name="Hyatt P.D."/>
            <person name="Larimer F."/>
            <person name="Detter C."/>
            <person name="Doggett N."/>
            <person name="Glavina T."/>
            <person name="Hawkins T."/>
            <person name="Richardson P."/>
            <person name="Lucas S."/>
            <person name="Kohara Y."/>
            <person name="Levine M."/>
            <person name="Satoh N."/>
            <person name="Rokhsar D.S."/>
        </authorList>
    </citation>
    <scope>NUCLEOTIDE SEQUENCE [LARGE SCALE GENOMIC DNA]</scope>
</reference>
<feature type="transmembrane region" description="Helical" evidence="9">
    <location>
        <begin position="310"/>
        <end position="336"/>
    </location>
</feature>
<dbReference type="GO" id="GO:0003333">
    <property type="term" value="P:amino acid transmembrane transport"/>
    <property type="evidence" value="ECO:0000318"/>
    <property type="project" value="GO_Central"/>
</dbReference>
<feature type="transmembrane region" description="Helical" evidence="9">
    <location>
        <begin position="267"/>
        <end position="290"/>
    </location>
</feature>
<dbReference type="InterPro" id="IPR002293">
    <property type="entry name" value="AA/rel_permease1"/>
</dbReference>
<comment type="subcellular location">
    <subcellularLocation>
        <location evidence="1">Apical cell membrane</location>
        <topology evidence="1">Multi-pass membrane protein</topology>
    </subcellularLocation>
</comment>
<dbReference type="PANTHER" id="PTHR11785:SF512">
    <property type="entry name" value="SOBREMESA, ISOFORM B"/>
    <property type="match status" value="1"/>
</dbReference>
<feature type="transmembrane region" description="Helical" evidence="9">
    <location>
        <begin position="70"/>
        <end position="94"/>
    </location>
</feature>
<feature type="transmembrane region" description="Helical" evidence="9">
    <location>
        <begin position="449"/>
        <end position="465"/>
    </location>
</feature>
<dbReference type="PANTHER" id="PTHR11785">
    <property type="entry name" value="AMINO ACID TRANSPORTER"/>
    <property type="match status" value="1"/>
</dbReference>
<evidence type="ECO:0000256" key="4">
    <source>
        <dbReference type="ARBA" id="ARBA00022475"/>
    </source>
</evidence>
<organism evidence="10 11">
    <name type="scientific">Ciona intestinalis</name>
    <name type="common">Transparent sea squirt</name>
    <name type="synonym">Ascidia intestinalis</name>
    <dbReference type="NCBI Taxonomy" id="7719"/>
    <lineage>
        <taxon>Eukaryota</taxon>
        <taxon>Metazoa</taxon>
        <taxon>Chordata</taxon>
        <taxon>Tunicata</taxon>
        <taxon>Ascidiacea</taxon>
        <taxon>Phlebobranchia</taxon>
        <taxon>Cionidae</taxon>
        <taxon>Ciona</taxon>
    </lineage>
</organism>
<feature type="transmembrane region" description="Helical" evidence="9">
    <location>
        <begin position="37"/>
        <end position="58"/>
    </location>
</feature>